<feature type="coiled-coil region" evidence="1">
    <location>
        <begin position="14"/>
        <end position="76"/>
    </location>
</feature>
<accession>E4YUY2</accession>
<evidence type="ECO:0000256" key="1">
    <source>
        <dbReference type="SAM" id="Coils"/>
    </source>
</evidence>
<proteinExistence type="predicted"/>
<name>E4YUY2_OIKDI</name>
<reference evidence="2" key="1">
    <citation type="journal article" date="2010" name="Science">
        <title>Plasticity of animal genome architecture unmasked by rapid evolution of a pelagic tunicate.</title>
        <authorList>
            <person name="Denoeud F."/>
            <person name="Henriet S."/>
            <person name="Mungpakdee S."/>
            <person name="Aury J.M."/>
            <person name="Da Silva C."/>
            <person name="Brinkmann H."/>
            <person name="Mikhaleva J."/>
            <person name="Olsen L.C."/>
            <person name="Jubin C."/>
            <person name="Canestro C."/>
            <person name="Bouquet J.M."/>
            <person name="Danks G."/>
            <person name="Poulain J."/>
            <person name="Campsteijn C."/>
            <person name="Adamski M."/>
            <person name="Cross I."/>
            <person name="Yadetie F."/>
            <person name="Muffato M."/>
            <person name="Louis A."/>
            <person name="Butcher S."/>
            <person name="Tsagkogeorga G."/>
            <person name="Konrad A."/>
            <person name="Singh S."/>
            <person name="Jensen M.F."/>
            <person name="Cong E.H."/>
            <person name="Eikeseth-Otteraa H."/>
            <person name="Noel B."/>
            <person name="Anthouard V."/>
            <person name="Porcel B.M."/>
            <person name="Kachouri-Lafond R."/>
            <person name="Nishino A."/>
            <person name="Ugolini M."/>
            <person name="Chourrout P."/>
            <person name="Nishida H."/>
            <person name="Aasland R."/>
            <person name="Huzurbazar S."/>
            <person name="Westhof E."/>
            <person name="Delsuc F."/>
            <person name="Lehrach H."/>
            <person name="Reinhardt R."/>
            <person name="Weissenbach J."/>
            <person name="Roy S.W."/>
            <person name="Artiguenave F."/>
            <person name="Postlethwait J.H."/>
            <person name="Manak J.R."/>
            <person name="Thompson E.M."/>
            <person name="Jaillon O."/>
            <person name="Du Pasquier L."/>
            <person name="Boudinot P."/>
            <person name="Liberles D.A."/>
            <person name="Volff J.N."/>
            <person name="Philippe H."/>
            <person name="Lenhard B."/>
            <person name="Roest Crollius H."/>
            <person name="Wincker P."/>
            <person name="Chourrout D."/>
        </authorList>
    </citation>
    <scope>NUCLEOTIDE SEQUENCE [LARGE SCALE GENOMIC DNA]</scope>
</reference>
<evidence type="ECO:0000313" key="2">
    <source>
        <dbReference type="EMBL" id="CBY39271.1"/>
    </source>
</evidence>
<gene>
    <name evidence="2" type="ORF">GSOID_T00019825001</name>
</gene>
<dbReference type="AlphaFoldDB" id="E4YUY2"/>
<organism evidence="2">
    <name type="scientific">Oikopleura dioica</name>
    <name type="common">Tunicate</name>
    <dbReference type="NCBI Taxonomy" id="34765"/>
    <lineage>
        <taxon>Eukaryota</taxon>
        <taxon>Metazoa</taxon>
        <taxon>Chordata</taxon>
        <taxon>Tunicata</taxon>
        <taxon>Appendicularia</taxon>
        <taxon>Copelata</taxon>
        <taxon>Oikopleuridae</taxon>
        <taxon>Oikopleura</taxon>
    </lineage>
</organism>
<dbReference type="EMBL" id="FN655483">
    <property type="protein sequence ID" value="CBY39271.1"/>
    <property type="molecule type" value="Genomic_DNA"/>
</dbReference>
<keyword evidence="1" id="KW-0175">Coiled coil</keyword>
<protein>
    <submittedName>
        <fullName evidence="2">Uncharacterized protein</fullName>
    </submittedName>
</protein>
<sequence length="106" mass="12352">MERKNRQNTLILQNEVLQTELEQVTSKNRVLEEQLSKEKNRLQHELEEKKEIVREMQYLKGELAALNDKLNALQVKNSGAFGKCVYLFKLLSTLFSATFARQLISL</sequence>
<dbReference type="Proteomes" id="UP000011014">
    <property type="component" value="Unassembled WGS sequence"/>
</dbReference>